<sequence>MNHQPTIITFPVQDDSGLFLLQSKNDMNHKISVENEPPIVMSNKHNLTLKHPFSLNEQSSKNRSEPLFLSPHSILNKSGQISSAPNVLNDSRNDRRPSLVTFSNDVSSYTSNNTVFYDALAEQEKRKKSISTYNNSRRPSVMSRISSAYTNKVANIPFHEIDPFDQHLLQQGIVLCATVTFSQQEAQKRPLRWKKYKAVITQSGYLEMYYICKHKEQNFLQHTVNCIHSHLPRYKKPRFIIDLHPSTNNNLFHEKHLFHKHHRLRAQQFLDDTYFLSLMSPVDFSWSLTSTRRSFYFQADSVKASQQWYQSLYACLPGHSKKPLPAVVDLSVPELSVCIRLPISELIHLGEENIDLKKVRDSALVLLHRYGHRPAQWTRRTTGLRWRYNQQSDWVVEPYRDDDQDEITAFLIEARLIEKTHELELHFFQEKEQEEEEEKELKSAPLEGYLKRTTKRGKCVLFYAQLQGHLLFLFETEQDPQQQQEKNCFSVLLSKKRHRICPSNKTSVLKQVVDLSQIKTISCDEKEEKLRLGDNGDCFQSVNAPITDWSSRILRIIHGSPGGEELKMCDVLYVKSAAHRYQTFEKKTCILTKSGMFCMLNKDGGLDLYSHLWREEHYIYSGATCCSYIAGLPVELPCRLFDSGIIEQHDKPNQCCFVVCFTASGNEFVFLTKTQDQKEDWVGAIAN</sequence>
<accession>A0A0B7N9B3</accession>
<protein>
    <recommendedName>
        <fullName evidence="1">PH domain-containing protein</fullName>
    </recommendedName>
</protein>
<name>A0A0B7N9B3_9FUNG</name>
<evidence type="ECO:0000313" key="2">
    <source>
        <dbReference type="EMBL" id="CEP15075.1"/>
    </source>
</evidence>
<gene>
    <name evidence="2" type="primary">PARPA_09276.1 scaffold 36060</name>
</gene>
<dbReference type="AlphaFoldDB" id="A0A0B7N9B3"/>
<evidence type="ECO:0000313" key="3">
    <source>
        <dbReference type="Proteomes" id="UP000054107"/>
    </source>
</evidence>
<keyword evidence="3" id="KW-1185">Reference proteome</keyword>
<dbReference type="STRING" id="35722.A0A0B7N9B3"/>
<feature type="domain" description="PH" evidence="1">
    <location>
        <begin position="443"/>
        <end position="687"/>
    </location>
</feature>
<dbReference type="PROSITE" id="PS50003">
    <property type="entry name" value="PH_DOMAIN"/>
    <property type="match status" value="1"/>
</dbReference>
<dbReference type="InterPro" id="IPR001849">
    <property type="entry name" value="PH_domain"/>
</dbReference>
<evidence type="ECO:0000259" key="1">
    <source>
        <dbReference type="PROSITE" id="PS50003"/>
    </source>
</evidence>
<proteinExistence type="predicted"/>
<dbReference type="Proteomes" id="UP000054107">
    <property type="component" value="Unassembled WGS sequence"/>
</dbReference>
<reference evidence="2 3" key="1">
    <citation type="submission" date="2014-09" db="EMBL/GenBank/DDBJ databases">
        <authorList>
            <person name="Ellenberger Sabrina"/>
        </authorList>
    </citation>
    <scope>NUCLEOTIDE SEQUENCE [LARGE SCALE GENOMIC DNA]</scope>
    <source>
        <strain evidence="2 3">CBS 412.66</strain>
    </source>
</reference>
<dbReference type="EMBL" id="LN731879">
    <property type="protein sequence ID" value="CEP15075.1"/>
    <property type="molecule type" value="Genomic_DNA"/>
</dbReference>
<organism evidence="2 3">
    <name type="scientific">Parasitella parasitica</name>
    <dbReference type="NCBI Taxonomy" id="35722"/>
    <lineage>
        <taxon>Eukaryota</taxon>
        <taxon>Fungi</taxon>
        <taxon>Fungi incertae sedis</taxon>
        <taxon>Mucoromycota</taxon>
        <taxon>Mucoromycotina</taxon>
        <taxon>Mucoromycetes</taxon>
        <taxon>Mucorales</taxon>
        <taxon>Mucorineae</taxon>
        <taxon>Mucoraceae</taxon>
        <taxon>Parasitella</taxon>
    </lineage>
</organism>
<dbReference type="SUPFAM" id="SSF50729">
    <property type="entry name" value="PH domain-like"/>
    <property type="match status" value="2"/>
</dbReference>
<dbReference type="OrthoDB" id="2256349at2759"/>